<comment type="caution">
    <text evidence="1">The sequence shown here is derived from an EMBL/GenBank/DDBJ whole genome shotgun (WGS) entry which is preliminary data.</text>
</comment>
<accession>A0A8J3IBV6</accession>
<name>A0A8J3IBV6_9CHLR</name>
<dbReference type="Pfam" id="PF01527">
    <property type="entry name" value="HTH_Tnp_1"/>
    <property type="match status" value="1"/>
</dbReference>
<proteinExistence type="predicted"/>
<organism evidence="1 2">
    <name type="scientific">Ktedonospora formicarum</name>
    <dbReference type="NCBI Taxonomy" id="2778364"/>
    <lineage>
        <taxon>Bacteria</taxon>
        <taxon>Bacillati</taxon>
        <taxon>Chloroflexota</taxon>
        <taxon>Ktedonobacteria</taxon>
        <taxon>Ktedonobacterales</taxon>
        <taxon>Ktedonobacteraceae</taxon>
        <taxon>Ktedonospora</taxon>
    </lineage>
</organism>
<dbReference type="Proteomes" id="UP000612362">
    <property type="component" value="Unassembled WGS sequence"/>
</dbReference>
<dbReference type="RefSeq" id="WP_220198325.1">
    <property type="nucleotide sequence ID" value="NZ_BNJF01000004.1"/>
</dbReference>
<dbReference type="InterPro" id="IPR002514">
    <property type="entry name" value="Transposase_8"/>
</dbReference>
<dbReference type="InterPro" id="IPR009057">
    <property type="entry name" value="Homeodomain-like_sf"/>
</dbReference>
<sequence length="105" mass="12088">MGKHKIYNADLKLQVVLEVLKGEKTMAQICREHEVATDLVCHWRDVFLERAPQVFTDPRVKSQEAKDEQRIADLERMVGRLTMELDASKKALRLLPSRASNAERS</sequence>
<evidence type="ECO:0000313" key="1">
    <source>
        <dbReference type="EMBL" id="GHO49219.1"/>
    </source>
</evidence>
<dbReference type="GO" id="GO:0004803">
    <property type="term" value="F:transposase activity"/>
    <property type="evidence" value="ECO:0007669"/>
    <property type="project" value="InterPro"/>
</dbReference>
<dbReference type="GO" id="GO:0003677">
    <property type="term" value="F:DNA binding"/>
    <property type="evidence" value="ECO:0007669"/>
    <property type="project" value="InterPro"/>
</dbReference>
<dbReference type="EMBL" id="BNJF01000004">
    <property type="protein sequence ID" value="GHO49219.1"/>
    <property type="molecule type" value="Genomic_DNA"/>
</dbReference>
<protein>
    <submittedName>
        <fullName evidence="1">Transposase</fullName>
    </submittedName>
</protein>
<dbReference type="Gene3D" id="1.10.10.10">
    <property type="entry name" value="Winged helix-like DNA-binding domain superfamily/Winged helix DNA-binding domain"/>
    <property type="match status" value="1"/>
</dbReference>
<keyword evidence="2" id="KW-1185">Reference proteome</keyword>
<dbReference type="InterPro" id="IPR036388">
    <property type="entry name" value="WH-like_DNA-bd_sf"/>
</dbReference>
<dbReference type="AlphaFoldDB" id="A0A8J3IBV6"/>
<reference evidence="1" key="1">
    <citation type="submission" date="2020-10" db="EMBL/GenBank/DDBJ databases">
        <title>Taxonomic study of unclassified bacteria belonging to the class Ktedonobacteria.</title>
        <authorList>
            <person name="Yabe S."/>
            <person name="Wang C.M."/>
            <person name="Zheng Y."/>
            <person name="Sakai Y."/>
            <person name="Cavaletti L."/>
            <person name="Monciardini P."/>
            <person name="Donadio S."/>
        </authorList>
    </citation>
    <scope>NUCLEOTIDE SEQUENCE</scope>
    <source>
        <strain evidence="1">SOSP1-1</strain>
    </source>
</reference>
<evidence type="ECO:0000313" key="2">
    <source>
        <dbReference type="Proteomes" id="UP000612362"/>
    </source>
</evidence>
<gene>
    <name evidence="1" type="ORF">KSX_73820</name>
</gene>
<dbReference type="GO" id="GO:0006313">
    <property type="term" value="P:DNA transposition"/>
    <property type="evidence" value="ECO:0007669"/>
    <property type="project" value="InterPro"/>
</dbReference>
<dbReference type="SUPFAM" id="SSF46689">
    <property type="entry name" value="Homeodomain-like"/>
    <property type="match status" value="1"/>
</dbReference>